<sequence>MTGKKQGENSRDSRGVSRSGIARKSRRQTGTDYERAAGYYLEQLGYEILEYNYRCRAGEIDLVARDGEYLVFCEVKYRSDKRKGSPLEAVGPGKQKKIFRCAMFYLTEHHIQDAPCRFDVIGIEGTEVTYIKNAFAG</sequence>
<protein>
    <recommendedName>
        <fullName evidence="2">UPF0102 protein H9817_01875</fullName>
    </recommendedName>
</protein>
<dbReference type="InterPro" id="IPR011335">
    <property type="entry name" value="Restrct_endonuc-II-like"/>
</dbReference>
<dbReference type="CDD" id="cd20736">
    <property type="entry name" value="PoNe_Nuclease"/>
    <property type="match status" value="1"/>
</dbReference>
<name>A0A9D2D9D9_9FIRM</name>
<evidence type="ECO:0000256" key="3">
    <source>
        <dbReference type="SAM" id="MobiDB-lite"/>
    </source>
</evidence>
<evidence type="ECO:0000313" key="4">
    <source>
        <dbReference type="EMBL" id="HIZ12664.1"/>
    </source>
</evidence>
<dbReference type="Gene3D" id="3.40.1350.10">
    <property type="match status" value="1"/>
</dbReference>
<dbReference type="AlphaFoldDB" id="A0A9D2D9D9"/>
<accession>A0A9D2D9D9</accession>
<evidence type="ECO:0000256" key="2">
    <source>
        <dbReference type="HAMAP-Rule" id="MF_00048"/>
    </source>
</evidence>
<dbReference type="SUPFAM" id="SSF52980">
    <property type="entry name" value="Restriction endonuclease-like"/>
    <property type="match status" value="1"/>
</dbReference>
<dbReference type="Proteomes" id="UP000824017">
    <property type="component" value="Unassembled WGS sequence"/>
</dbReference>
<reference evidence="4" key="1">
    <citation type="journal article" date="2021" name="PeerJ">
        <title>Extensive microbial diversity within the chicken gut microbiome revealed by metagenomics and culture.</title>
        <authorList>
            <person name="Gilroy R."/>
            <person name="Ravi A."/>
            <person name="Getino M."/>
            <person name="Pursley I."/>
            <person name="Horton D.L."/>
            <person name="Alikhan N.F."/>
            <person name="Baker D."/>
            <person name="Gharbi K."/>
            <person name="Hall N."/>
            <person name="Watson M."/>
            <person name="Adriaenssens E.M."/>
            <person name="Foster-Nyarko E."/>
            <person name="Jarju S."/>
            <person name="Secka A."/>
            <person name="Antonio M."/>
            <person name="Oren A."/>
            <person name="Chaudhuri R.R."/>
            <person name="La Ragione R."/>
            <person name="Hildebrand F."/>
            <person name="Pallen M.J."/>
        </authorList>
    </citation>
    <scope>NUCLEOTIDE SEQUENCE</scope>
    <source>
        <strain evidence="4">ChiGjej1B1-13045</strain>
    </source>
</reference>
<dbReference type="NCBIfam" id="NF009150">
    <property type="entry name" value="PRK12497.1-3"/>
    <property type="match status" value="1"/>
</dbReference>
<dbReference type="Pfam" id="PF02021">
    <property type="entry name" value="UPF0102"/>
    <property type="match status" value="1"/>
</dbReference>
<dbReference type="NCBIfam" id="TIGR00252">
    <property type="entry name" value="YraN family protein"/>
    <property type="match status" value="1"/>
</dbReference>
<reference evidence="4" key="2">
    <citation type="submission" date="2021-04" db="EMBL/GenBank/DDBJ databases">
        <authorList>
            <person name="Gilroy R."/>
        </authorList>
    </citation>
    <scope>NUCLEOTIDE SEQUENCE</scope>
    <source>
        <strain evidence="4">ChiGjej1B1-13045</strain>
    </source>
</reference>
<feature type="compositionally biased region" description="Basic and acidic residues" evidence="3">
    <location>
        <begin position="1"/>
        <end position="15"/>
    </location>
</feature>
<dbReference type="InterPro" id="IPR011856">
    <property type="entry name" value="tRNA_endonuc-like_dom_sf"/>
</dbReference>
<gene>
    <name evidence="4" type="ORF">H9817_01875</name>
</gene>
<comment type="caution">
    <text evidence="4">The sequence shown here is derived from an EMBL/GenBank/DDBJ whole genome shotgun (WGS) entry which is preliminary data.</text>
</comment>
<organism evidence="4 5">
    <name type="scientific">Candidatus Mediterraneibacter stercorigallinarum</name>
    <dbReference type="NCBI Taxonomy" id="2838686"/>
    <lineage>
        <taxon>Bacteria</taxon>
        <taxon>Bacillati</taxon>
        <taxon>Bacillota</taxon>
        <taxon>Clostridia</taxon>
        <taxon>Lachnospirales</taxon>
        <taxon>Lachnospiraceae</taxon>
        <taxon>Mediterraneibacter</taxon>
    </lineage>
</organism>
<dbReference type="HAMAP" id="MF_00048">
    <property type="entry name" value="UPF0102"/>
    <property type="match status" value="1"/>
</dbReference>
<feature type="region of interest" description="Disordered" evidence="3">
    <location>
        <begin position="1"/>
        <end position="30"/>
    </location>
</feature>
<dbReference type="PANTHER" id="PTHR34039">
    <property type="entry name" value="UPF0102 PROTEIN YRAN"/>
    <property type="match status" value="1"/>
</dbReference>
<dbReference type="EMBL" id="DXCD01000051">
    <property type="protein sequence ID" value="HIZ12664.1"/>
    <property type="molecule type" value="Genomic_DNA"/>
</dbReference>
<evidence type="ECO:0000313" key="5">
    <source>
        <dbReference type="Proteomes" id="UP000824017"/>
    </source>
</evidence>
<dbReference type="InterPro" id="IPR003509">
    <property type="entry name" value="UPF0102_YraN-like"/>
</dbReference>
<evidence type="ECO:0000256" key="1">
    <source>
        <dbReference type="ARBA" id="ARBA00006738"/>
    </source>
</evidence>
<dbReference type="PANTHER" id="PTHR34039:SF1">
    <property type="entry name" value="UPF0102 PROTEIN YRAN"/>
    <property type="match status" value="1"/>
</dbReference>
<proteinExistence type="inferred from homology"/>
<dbReference type="GO" id="GO:0003676">
    <property type="term" value="F:nucleic acid binding"/>
    <property type="evidence" value="ECO:0007669"/>
    <property type="project" value="InterPro"/>
</dbReference>
<comment type="similarity">
    <text evidence="1 2">Belongs to the UPF0102 family.</text>
</comment>